<dbReference type="NCBIfam" id="TIGR01686">
    <property type="entry name" value="FkbH"/>
    <property type="match status" value="1"/>
</dbReference>
<dbReference type="InterPro" id="IPR036514">
    <property type="entry name" value="SGNH_hydro_sf"/>
</dbReference>
<dbReference type="Proteomes" id="UP000661006">
    <property type="component" value="Unassembled WGS sequence"/>
</dbReference>
<dbReference type="GeneID" id="81474912"/>
<dbReference type="GO" id="GO:0016788">
    <property type="term" value="F:hydrolase activity, acting on ester bonds"/>
    <property type="evidence" value="ECO:0007669"/>
    <property type="project" value="UniProtKB-ARBA"/>
</dbReference>
<protein>
    <submittedName>
        <fullName evidence="1">HAD-IIIC family phosphatase</fullName>
    </submittedName>
</protein>
<dbReference type="InterPro" id="IPR010033">
    <property type="entry name" value="HAD_SF_ppase_IIIC"/>
</dbReference>
<dbReference type="Gene3D" id="3.40.630.30">
    <property type="match status" value="1"/>
</dbReference>
<dbReference type="InterPro" id="IPR010037">
    <property type="entry name" value="FkbH_domain"/>
</dbReference>
<reference evidence="1" key="2">
    <citation type="submission" date="2020-11" db="EMBL/GenBank/DDBJ databases">
        <title>Description of novel Gluconobacter species.</title>
        <authorList>
            <person name="Cleenwerck I."/>
            <person name="Cnockaert M."/>
            <person name="Borremans W."/>
            <person name="Wieme A.D."/>
            <person name="De Vuyst L."/>
            <person name="Vandamme P."/>
        </authorList>
    </citation>
    <scope>NUCLEOTIDE SEQUENCE</scope>
    <source>
        <strain evidence="1">R71697</strain>
    </source>
</reference>
<dbReference type="InterPro" id="IPR023214">
    <property type="entry name" value="HAD_sf"/>
</dbReference>
<gene>
    <name evidence="1" type="ORF">HKD32_09405</name>
</gene>
<dbReference type="NCBIfam" id="TIGR01681">
    <property type="entry name" value="HAD-SF-IIIC"/>
    <property type="match status" value="1"/>
</dbReference>
<evidence type="ECO:0000313" key="1">
    <source>
        <dbReference type="EMBL" id="MBF0871060.1"/>
    </source>
</evidence>
<accession>A0A9Q2FM95</accession>
<sequence length="637" mass="70180">MHAPNLFWLPSLGEDLAREQWNERFAQVADKQSDWEGLMALANHDLDFVRTMRLDRLLARKFPEPPSGLAVKPVRLAVLGSSTLDHLTASIRVAALRRGIWATVHVGEYGSYLQDLSEANDALETFAPTAFLLVLDSHHIAGYLPRDADQATAERALSEVAEGLLPRCWQAVKEHYGCPILQTSFLPVLPQLMGSTERLLPSSPAGFIQKLNATLPALCATYGAIPVDLAGAASQAGVAAWYDPSLWFRAKQEVAPRAAPAFGELVGRSLAGMTGRTSKCLVLDLDNTLWGGVIGDDGLSGIELGQGSAVGEAYLAIQDYALRLSKRGVILAVCSKNDEANAREPFRDHPEMLLREKDIACFVANWNDKAENIRTIAESLKIGLDSLVFADDNPFERARVREALPMVNVPELPDEPALIPETLAAAGYFDLTTLSAEDFARSGQYQANLHRQVLQESATDLDSYLANLDMKLAYGPFNAANLQRITQLVNKSNQFNLTTRRYAQEELAAIMQDDASAGIWFRLTDRFGDNGLIAVVIVRDLPDTALEIDTWLMSCRVLGRGVEEATLEVIVAEAQKRGKTSLRGVYRPSAKNNMVADLYDRLGFSLAEQKDNGEKIYTLSLETWHKKSVHIEYLKET</sequence>
<dbReference type="Gene3D" id="3.40.50.1110">
    <property type="entry name" value="SGNH hydrolase"/>
    <property type="match status" value="1"/>
</dbReference>
<dbReference type="AlphaFoldDB" id="A0A9Q2FM95"/>
<dbReference type="Gene3D" id="3.40.50.1000">
    <property type="entry name" value="HAD superfamily/HAD-like"/>
    <property type="match status" value="1"/>
</dbReference>
<dbReference type="EMBL" id="JABCQN010000004">
    <property type="protein sequence ID" value="MBF0871060.1"/>
    <property type="molecule type" value="Genomic_DNA"/>
</dbReference>
<dbReference type="RefSeq" id="WP_061932176.1">
    <property type="nucleotide sequence ID" value="NZ_JABCQN010000004.1"/>
</dbReference>
<dbReference type="SUPFAM" id="SSF56784">
    <property type="entry name" value="HAD-like"/>
    <property type="match status" value="1"/>
</dbReference>
<name>A0A9Q2FM95_GLUJA</name>
<dbReference type="InterPro" id="IPR036412">
    <property type="entry name" value="HAD-like_sf"/>
</dbReference>
<reference evidence="1" key="1">
    <citation type="submission" date="2020-04" db="EMBL/GenBank/DDBJ databases">
        <authorList>
            <person name="Sombolestani A."/>
        </authorList>
    </citation>
    <scope>NUCLEOTIDE SEQUENCE</scope>
    <source>
        <strain evidence="1">R71697</strain>
    </source>
</reference>
<comment type="caution">
    <text evidence="1">The sequence shown here is derived from an EMBL/GenBank/DDBJ whole genome shotgun (WGS) entry which is preliminary data.</text>
</comment>
<organism evidence="1 2">
    <name type="scientific">Gluconobacter japonicus</name>
    <dbReference type="NCBI Taxonomy" id="376620"/>
    <lineage>
        <taxon>Bacteria</taxon>
        <taxon>Pseudomonadati</taxon>
        <taxon>Pseudomonadota</taxon>
        <taxon>Alphaproteobacteria</taxon>
        <taxon>Acetobacterales</taxon>
        <taxon>Acetobacteraceae</taxon>
        <taxon>Gluconobacter</taxon>
    </lineage>
</organism>
<proteinExistence type="predicted"/>
<evidence type="ECO:0000313" key="2">
    <source>
        <dbReference type="Proteomes" id="UP000661006"/>
    </source>
</evidence>